<sequence>MKIMKNGSSNATNNSTLSLHIADYEFTIESKVTPKENAKTNASEQKCNLIQQWKSVTKAWFQKSQNVFEIPRQQEARDREPEILNFSSSQHLISPNEQFDSFNMPSFLQPSEPQRDLSQDSAIIDPQLSNSAISDPQLSNSAISDSQLSNSAISDSQLSNSAISDSQLSNSAISDSQLSNSAISDSQLSNSAISDPQLSTPVFKKARTGLTDDDKTRIMEKLSKNEYSLKGIQDEKDIMQFVTEGKIRKAALCTVCKALLSAKSGGSITYHRNQCTKMVGVIHRAPYPVNEEDRKAIVNKVLSCIVTNYLPAALFNNHVFLDLLQTVHNLGFKVGFDSGRNLNAKDEVIYGPASICKIMPHRTNIRRTLDRTVQEKSLNLVEFIQSNISDIGGALTCDMTSKVYHYVGYSFHFITRDWKLVWHVLPVGMKEFNQRPNATNILDDTVILLNEYSILLSELRFVTDEGSSMVAAYKDLNQIICVDHGLNTVVKRGLDPYKETRQMPIRLTPASKAAVEELNGLVKDVKSLVQYVKRRPNINTRLDLRLILDADTRWMSKLHMVKRVLNMSSQDTIKLREYLNIEDPSMLEKFDLIRHKSDKLQILVDVYQPFLEAMLAMEAENQPTLFLVPIYYSKLINHLNEAKVSSDTTKAGLAESVLKVMEYKKDVLLTDDHFMALMLNPKHNGLVEKLMTPEKVDALFKKISEEGGTINGEANPNAASDSTKFNSRKRQRHQTTIDNELDEYIEISIPTDCENFCLLSWWRENSIRFPRLSKLARKYHSIPASSASVERLFSVLNMLTPDERLSLTPAALSNMVKLRAIMRVFPLN</sequence>
<dbReference type="Gene3D" id="2.160.10.20">
    <property type="entry name" value="Insect antifreeze protein"/>
    <property type="match status" value="1"/>
</dbReference>
<evidence type="ECO:0000256" key="5">
    <source>
        <dbReference type="ARBA" id="ARBA00023242"/>
    </source>
</evidence>
<feature type="compositionally biased region" description="Polar residues" evidence="6">
    <location>
        <begin position="712"/>
        <end position="725"/>
    </location>
</feature>
<dbReference type="InterPro" id="IPR008906">
    <property type="entry name" value="HATC_C_dom"/>
</dbReference>
<dbReference type="AlphaFoldDB" id="A0A914PAG0"/>
<evidence type="ECO:0000313" key="8">
    <source>
        <dbReference type="Proteomes" id="UP000887578"/>
    </source>
</evidence>
<organism evidence="8 9">
    <name type="scientific">Panagrolaimus davidi</name>
    <dbReference type="NCBI Taxonomy" id="227884"/>
    <lineage>
        <taxon>Eukaryota</taxon>
        <taxon>Metazoa</taxon>
        <taxon>Ecdysozoa</taxon>
        <taxon>Nematoda</taxon>
        <taxon>Chromadorea</taxon>
        <taxon>Rhabditida</taxon>
        <taxon>Tylenchina</taxon>
        <taxon>Panagrolaimomorpha</taxon>
        <taxon>Panagrolaimoidea</taxon>
        <taxon>Panagrolaimidae</taxon>
        <taxon>Panagrolaimus</taxon>
    </lineage>
</organism>
<dbReference type="PANTHER" id="PTHR46481:SF10">
    <property type="entry name" value="ZINC FINGER BED DOMAIN-CONTAINING PROTEIN 39"/>
    <property type="match status" value="1"/>
</dbReference>
<keyword evidence="8" id="KW-1185">Reference proteome</keyword>
<proteinExistence type="predicted"/>
<name>A0A914PAG0_9BILA</name>
<keyword evidence="5" id="KW-0539">Nucleus</keyword>
<evidence type="ECO:0000256" key="3">
    <source>
        <dbReference type="ARBA" id="ARBA00022771"/>
    </source>
</evidence>
<dbReference type="Pfam" id="PF05699">
    <property type="entry name" value="Dimer_Tnp_hAT"/>
    <property type="match status" value="1"/>
</dbReference>
<dbReference type="InterPro" id="IPR052035">
    <property type="entry name" value="ZnF_BED_domain_contain"/>
</dbReference>
<comment type="subcellular location">
    <subcellularLocation>
        <location evidence="1">Nucleus</location>
    </subcellularLocation>
</comment>
<keyword evidence="2" id="KW-0479">Metal-binding</keyword>
<evidence type="ECO:0000256" key="6">
    <source>
        <dbReference type="SAM" id="MobiDB-lite"/>
    </source>
</evidence>
<protein>
    <submittedName>
        <fullName evidence="9">HAT C-terminal dimerisation domain-containing protein</fullName>
    </submittedName>
</protein>
<accession>A0A914PAG0</accession>
<dbReference type="InterPro" id="IPR012337">
    <property type="entry name" value="RNaseH-like_sf"/>
</dbReference>
<feature type="domain" description="HAT C-terminal dimerisation" evidence="7">
    <location>
        <begin position="740"/>
        <end position="815"/>
    </location>
</feature>
<dbReference type="SUPFAM" id="SSF141571">
    <property type="entry name" value="Pentapeptide repeat-like"/>
    <property type="match status" value="1"/>
</dbReference>
<evidence type="ECO:0000259" key="7">
    <source>
        <dbReference type="Pfam" id="PF05699"/>
    </source>
</evidence>
<keyword evidence="4" id="KW-0862">Zinc</keyword>
<dbReference type="GO" id="GO:0046983">
    <property type="term" value="F:protein dimerization activity"/>
    <property type="evidence" value="ECO:0007669"/>
    <property type="project" value="InterPro"/>
</dbReference>
<dbReference type="GO" id="GO:0005634">
    <property type="term" value="C:nucleus"/>
    <property type="evidence" value="ECO:0007669"/>
    <property type="project" value="UniProtKB-SubCell"/>
</dbReference>
<evidence type="ECO:0000256" key="2">
    <source>
        <dbReference type="ARBA" id="ARBA00022723"/>
    </source>
</evidence>
<dbReference type="GO" id="GO:0008270">
    <property type="term" value="F:zinc ion binding"/>
    <property type="evidence" value="ECO:0007669"/>
    <property type="project" value="UniProtKB-KW"/>
</dbReference>
<dbReference type="SUPFAM" id="SSF53098">
    <property type="entry name" value="Ribonuclease H-like"/>
    <property type="match status" value="1"/>
</dbReference>
<evidence type="ECO:0000256" key="4">
    <source>
        <dbReference type="ARBA" id="ARBA00022833"/>
    </source>
</evidence>
<reference evidence="9" key="1">
    <citation type="submission" date="2022-11" db="UniProtKB">
        <authorList>
            <consortium name="WormBaseParasite"/>
        </authorList>
    </citation>
    <scope>IDENTIFICATION</scope>
</reference>
<dbReference type="WBParaSite" id="PDA_v2.g15063.t1">
    <property type="protein sequence ID" value="PDA_v2.g15063.t1"/>
    <property type="gene ID" value="PDA_v2.g15063"/>
</dbReference>
<evidence type="ECO:0000313" key="9">
    <source>
        <dbReference type="WBParaSite" id="PDA_v2.g15063.t1"/>
    </source>
</evidence>
<dbReference type="PANTHER" id="PTHR46481">
    <property type="entry name" value="ZINC FINGER BED DOMAIN-CONTAINING PROTEIN 4"/>
    <property type="match status" value="1"/>
</dbReference>
<dbReference type="Proteomes" id="UP000887578">
    <property type="component" value="Unplaced"/>
</dbReference>
<evidence type="ECO:0000256" key="1">
    <source>
        <dbReference type="ARBA" id="ARBA00004123"/>
    </source>
</evidence>
<keyword evidence="3" id="KW-0863">Zinc-finger</keyword>
<feature type="region of interest" description="Disordered" evidence="6">
    <location>
        <begin position="710"/>
        <end position="731"/>
    </location>
</feature>